<dbReference type="AlphaFoldDB" id="A0A850PEZ8"/>
<feature type="region of interest" description="Disordered" evidence="1">
    <location>
        <begin position="110"/>
        <end position="133"/>
    </location>
</feature>
<reference evidence="2 3" key="1">
    <citation type="submission" date="2020-06" db="EMBL/GenBank/DDBJ databases">
        <title>Description of novel acetic acid bacteria.</title>
        <authorList>
            <person name="Sombolestani A."/>
        </authorList>
    </citation>
    <scope>NUCLEOTIDE SEQUENCE [LARGE SCALE GENOMIC DNA]</scope>
    <source>
        <strain evidence="2 3">LMG 27010</strain>
    </source>
</reference>
<evidence type="ECO:0000256" key="1">
    <source>
        <dbReference type="SAM" id="MobiDB-lite"/>
    </source>
</evidence>
<feature type="compositionally biased region" description="Polar residues" evidence="1">
    <location>
        <begin position="117"/>
        <end position="133"/>
    </location>
</feature>
<evidence type="ECO:0000313" key="2">
    <source>
        <dbReference type="EMBL" id="NVN41423.1"/>
    </source>
</evidence>
<dbReference type="EMBL" id="JABXXR010000126">
    <property type="protein sequence ID" value="NVN41423.1"/>
    <property type="molecule type" value="Genomic_DNA"/>
</dbReference>
<gene>
    <name evidence="2" type="ORF">HUK82_12730</name>
</gene>
<accession>A0A850PEZ8</accession>
<protein>
    <submittedName>
        <fullName evidence="2">Uncharacterized protein</fullName>
    </submittedName>
</protein>
<organism evidence="2 3">
    <name type="scientific">Ameyamaea chiangmaiensis</name>
    <dbReference type="NCBI Taxonomy" id="442969"/>
    <lineage>
        <taxon>Bacteria</taxon>
        <taxon>Pseudomonadati</taxon>
        <taxon>Pseudomonadota</taxon>
        <taxon>Alphaproteobacteria</taxon>
        <taxon>Acetobacterales</taxon>
        <taxon>Acetobacteraceae</taxon>
        <taxon>Ameyamaea</taxon>
    </lineage>
</organism>
<dbReference type="Proteomes" id="UP000585665">
    <property type="component" value="Unassembled WGS sequence"/>
</dbReference>
<proteinExistence type="predicted"/>
<sequence>MDEERAMHVERRTGTIPGIVFVTVRHHQSVVQFSSEVRIDTNNRYICRLPHNQWSTPCQSVDAALLLHAATLLPVADDAPWLENPRPAAFATPAHRHAAEIIAMNATMEAEPLPSRPSATQPSDAQMPDCTTV</sequence>
<name>A0A850PEZ8_9PROT</name>
<evidence type="ECO:0000313" key="3">
    <source>
        <dbReference type="Proteomes" id="UP000585665"/>
    </source>
</evidence>
<keyword evidence="3" id="KW-1185">Reference proteome</keyword>
<comment type="caution">
    <text evidence="2">The sequence shown here is derived from an EMBL/GenBank/DDBJ whole genome shotgun (WGS) entry which is preliminary data.</text>
</comment>